<organism evidence="2 3">
    <name type="scientific">Dehalogenimonas formicexedens</name>
    <dbReference type="NCBI Taxonomy" id="1839801"/>
    <lineage>
        <taxon>Bacteria</taxon>
        <taxon>Bacillati</taxon>
        <taxon>Chloroflexota</taxon>
        <taxon>Dehalococcoidia</taxon>
        <taxon>Dehalococcoidales</taxon>
        <taxon>Dehalococcoidaceae</taxon>
        <taxon>Dehalogenimonas</taxon>
    </lineage>
</organism>
<dbReference type="RefSeq" id="WP_076004109.1">
    <property type="nucleotide sequence ID" value="NZ_CP018258.1"/>
</dbReference>
<evidence type="ECO:0008006" key="4">
    <source>
        <dbReference type="Google" id="ProtNLM"/>
    </source>
</evidence>
<dbReference type="Proteomes" id="UP000185934">
    <property type="component" value="Chromosome"/>
</dbReference>
<dbReference type="STRING" id="1839801.Dform_01090"/>
<feature type="chain" id="PRO_5013337881" description="DUF4399 domain-containing protein" evidence="1">
    <location>
        <begin position="22"/>
        <end position="145"/>
    </location>
</feature>
<accession>A0A1P8F7K9</accession>
<dbReference type="EMBL" id="CP018258">
    <property type="protein sequence ID" value="APV44425.1"/>
    <property type="molecule type" value="Genomic_DNA"/>
</dbReference>
<evidence type="ECO:0000256" key="1">
    <source>
        <dbReference type="SAM" id="SignalP"/>
    </source>
</evidence>
<keyword evidence="1" id="KW-0732">Signal</keyword>
<sequence>MRKVFVILIGVLFLAAVPLCSCQPTEPLYPIQPQVLLLSPAYGSVLASGDITIKAYVESVDLVDKVGQENVPGEGHLIYYLDVMPPVVTSAAAIPGSGQYATSSQLSYIWLNVQPGEHILAVQVVNNDNTPMENYSAVWITITVK</sequence>
<keyword evidence="3" id="KW-1185">Reference proteome</keyword>
<protein>
    <recommendedName>
        <fullName evidence="4">DUF4399 domain-containing protein</fullName>
    </recommendedName>
</protein>
<dbReference type="AlphaFoldDB" id="A0A1P8F7K9"/>
<gene>
    <name evidence="2" type="ORF">Dform_01090</name>
</gene>
<feature type="signal peptide" evidence="1">
    <location>
        <begin position="1"/>
        <end position="21"/>
    </location>
</feature>
<dbReference type="KEGG" id="dfo:Dform_01090"/>
<proteinExistence type="predicted"/>
<name>A0A1P8F7K9_9CHLR</name>
<evidence type="ECO:0000313" key="2">
    <source>
        <dbReference type="EMBL" id="APV44425.1"/>
    </source>
</evidence>
<reference evidence="3" key="1">
    <citation type="submission" date="2016-11" db="EMBL/GenBank/DDBJ databases">
        <title>Dehalogenimonas formicexedens sp. nov., a chlorinated alkane respiring bacterium isolated from contaminated groundwater.</title>
        <authorList>
            <person name="Key T.A."/>
            <person name="Bowman K.S."/>
            <person name="Lee I."/>
            <person name="Chun J."/>
            <person name="Albuquerque L."/>
            <person name="da Costa M.S."/>
            <person name="Rainey F.A."/>
            <person name="Moe W.M."/>
        </authorList>
    </citation>
    <scope>NUCLEOTIDE SEQUENCE [LARGE SCALE GENOMIC DNA]</scope>
    <source>
        <strain evidence="3">NSZ-14</strain>
    </source>
</reference>
<evidence type="ECO:0000313" key="3">
    <source>
        <dbReference type="Proteomes" id="UP000185934"/>
    </source>
</evidence>